<dbReference type="AlphaFoldDB" id="G2DFL9"/>
<evidence type="ECO:0000259" key="3">
    <source>
        <dbReference type="PROSITE" id="PS50075"/>
    </source>
</evidence>
<keyword evidence="2" id="KW-0597">Phosphoprotein</keyword>
<evidence type="ECO:0000313" key="4">
    <source>
        <dbReference type="EMBL" id="EGV50579.1"/>
    </source>
</evidence>
<keyword evidence="5" id="KW-1185">Reference proteome</keyword>
<name>G2DFL9_9GAMM</name>
<dbReference type="GO" id="GO:0000036">
    <property type="term" value="F:acyl carrier activity"/>
    <property type="evidence" value="ECO:0007669"/>
    <property type="project" value="TreeGrafter"/>
</dbReference>
<dbReference type="PROSITE" id="PS50075">
    <property type="entry name" value="CARRIER"/>
    <property type="match status" value="1"/>
</dbReference>
<keyword evidence="1" id="KW-0596">Phosphopantetheine</keyword>
<evidence type="ECO:0000256" key="1">
    <source>
        <dbReference type="ARBA" id="ARBA00022450"/>
    </source>
</evidence>
<proteinExistence type="predicted"/>
<comment type="caution">
    <text evidence="4">The sequence shown here is derived from an EMBL/GenBank/DDBJ whole genome shotgun (WGS) entry which is preliminary data.</text>
</comment>
<accession>G2DFL9</accession>
<dbReference type="InterPro" id="IPR036736">
    <property type="entry name" value="ACP-like_sf"/>
</dbReference>
<dbReference type="EMBL" id="AFOC01000074">
    <property type="protein sequence ID" value="EGV50579.1"/>
    <property type="molecule type" value="Genomic_DNA"/>
</dbReference>
<dbReference type="PANTHER" id="PTHR20863:SF76">
    <property type="entry name" value="CARRIER DOMAIN-CONTAINING PROTEIN"/>
    <property type="match status" value="1"/>
</dbReference>
<gene>
    <name evidence="4" type="ORF">Rifp1Sym_cu00050</name>
</gene>
<dbReference type="SUPFAM" id="SSF47336">
    <property type="entry name" value="ACP-like"/>
    <property type="match status" value="1"/>
</dbReference>
<dbReference type="PANTHER" id="PTHR20863">
    <property type="entry name" value="ACYL CARRIER PROTEIN"/>
    <property type="match status" value="1"/>
</dbReference>
<dbReference type="GO" id="GO:0000035">
    <property type="term" value="F:acyl binding"/>
    <property type="evidence" value="ECO:0007669"/>
    <property type="project" value="TreeGrafter"/>
</dbReference>
<dbReference type="Proteomes" id="UP000004491">
    <property type="component" value="Unassembled WGS sequence"/>
</dbReference>
<sequence>MFSLMSIESVVIEAIAKQKQLSLDAISLDSKLQDLGVSSLDAITIVYEVEEAFDVEVPNDALERLDRVKDIVEGVSRLLSKDTVG</sequence>
<feature type="domain" description="Carrier" evidence="3">
    <location>
        <begin position="5"/>
        <end position="79"/>
    </location>
</feature>
<evidence type="ECO:0000313" key="5">
    <source>
        <dbReference type="Proteomes" id="UP000004491"/>
    </source>
</evidence>
<organism evidence="4 5">
    <name type="scientific">endosymbiont of Riftia pachyptila</name>
    <name type="common">vent Ph05</name>
    <dbReference type="NCBI Taxonomy" id="1048808"/>
    <lineage>
        <taxon>Bacteria</taxon>
        <taxon>Pseudomonadati</taxon>
        <taxon>Pseudomonadota</taxon>
        <taxon>Gammaproteobacteria</taxon>
        <taxon>sulfur-oxidizing symbionts</taxon>
    </lineage>
</organism>
<protein>
    <recommendedName>
        <fullName evidence="3">Carrier domain-containing protein</fullName>
    </recommendedName>
</protein>
<dbReference type="Pfam" id="PF00550">
    <property type="entry name" value="PP-binding"/>
    <property type="match status" value="1"/>
</dbReference>
<dbReference type="InterPro" id="IPR009081">
    <property type="entry name" value="PP-bd_ACP"/>
</dbReference>
<evidence type="ECO:0000256" key="2">
    <source>
        <dbReference type="ARBA" id="ARBA00022553"/>
    </source>
</evidence>
<dbReference type="Gene3D" id="1.10.1200.10">
    <property type="entry name" value="ACP-like"/>
    <property type="match status" value="1"/>
</dbReference>
<reference evidence="4" key="1">
    <citation type="journal article" date="2011" name="ISME J.">
        <title>The endosymbionts of the deep-sea tubeworms Riftia pachyptila and Tevnia jerichonana share an identical physiology as revealed by proteogenomic analyses.</title>
        <authorList>
            <person name="Gardebrecht A."/>
            <person name="Markert S."/>
            <person name="Felbeck H."/>
            <person name="Thuermer A."/>
            <person name="Albrecht D."/>
            <person name="Wollherr A."/>
            <person name="Kabisch J."/>
            <person name="Lehmann R."/>
            <person name="Daniel R."/>
            <person name="Liesegang H."/>
            <person name="Hecker M."/>
            <person name="Sievert S.M."/>
            <person name="Schweder T."/>
        </authorList>
    </citation>
    <scope>NUCLEOTIDE SEQUENCE [LARGE SCALE GENOMIC DNA]</scope>
</reference>
<dbReference type="InterPro" id="IPR003231">
    <property type="entry name" value="ACP"/>
</dbReference>